<feature type="domain" description="CzcB-like C-terminal circularly permuted SH3-like" evidence="4">
    <location>
        <begin position="316"/>
        <end position="367"/>
    </location>
</feature>
<dbReference type="InterPro" id="IPR058649">
    <property type="entry name" value="CzcB_C"/>
</dbReference>
<dbReference type="SUPFAM" id="SSF111369">
    <property type="entry name" value="HlyD-like secretion proteins"/>
    <property type="match status" value="1"/>
</dbReference>
<dbReference type="EMBL" id="FMUX01000001">
    <property type="protein sequence ID" value="SCX83732.1"/>
    <property type="molecule type" value="Genomic_DNA"/>
</dbReference>
<dbReference type="PANTHER" id="PTHR30469:SF15">
    <property type="entry name" value="HLYD FAMILY OF SECRETION PROTEINS"/>
    <property type="match status" value="1"/>
</dbReference>
<dbReference type="Gene3D" id="2.40.50.100">
    <property type="match status" value="1"/>
</dbReference>
<dbReference type="PROSITE" id="PS51257">
    <property type="entry name" value="PROKAR_LIPOPROTEIN"/>
    <property type="match status" value="1"/>
</dbReference>
<dbReference type="Proteomes" id="UP000198870">
    <property type="component" value="Unassembled WGS sequence"/>
</dbReference>
<dbReference type="PANTHER" id="PTHR30469">
    <property type="entry name" value="MULTIDRUG RESISTANCE PROTEIN MDTA"/>
    <property type="match status" value="1"/>
</dbReference>
<dbReference type="Pfam" id="PF25954">
    <property type="entry name" value="Beta-barrel_RND_2"/>
    <property type="match status" value="1"/>
</dbReference>
<dbReference type="OrthoDB" id="176710at2"/>
<dbReference type="GO" id="GO:1990281">
    <property type="term" value="C:efflux pump complex"/>
    <property type="evidence" value="ECO:0007669"/>
    <property type="project" value="TreeGrafter"/>
</dbReference>
<keyword evidence="6" id="KW-1185">Reference proteome</keyword>
<accession>A0A1G5B0Q7</accession>
<reference evidence="5 6" key="1">
    <citation type="submission" date="2016-10" db="EMBL/GenBank/DDBJ databases">
        <authorList>
            <person name="de Groot N.N."/>
        </authorList>
    </citation>
    <scope>NUCLEOTIDE SEQUENCE [LARGE SCALE GENOMIC DNA]</scope>
    <source>
        <strain evidence="5 6">AA1</strain>
    </source>
</reference>
<sequence length="369" mass="40294">MEKYRCPLLTIWPLALLLLTGCGRGEAPETPPGSTPPPTHQVRAVLTPVTQTYNAVGTIRPETETVIGAQVTAQIREITVTPGTSVTKGDLLIRLDSRQLSSRFHQALETRTSAVAAKKEARQALVAAKADFDQARAAFERTQTYHREEAATDQQLEEARARYLTAEAGVSRAEQSLVAAESGIRHADEVVREAEIALGYSELKAPETGEVLKKMAEPGDLALPGKPLLVLRTSRRLILEAHVREGLIGTVNPGDTLSVKLKTLDRTVRAEVKEIVPYADPKTRTFLVRATLPMIEGLYPGMYGKLQVPLSTVEVITLPEKAIQKVGQLELVRVKTPDGWQRRYIRTGNPMGGDVEILSGLKPGETVGY</sequence>
<feature type="domain" description="CusB-like beta-barrel" evidence="3">
    <location>
        <begin position="239"/>
        <end position="308"/>
    </location>
</feature>
<feature type="chain" id="PRO_5011488767" evidence="2">
    <location>
        <begin position="28"/>
        <end position="369"/>
    </location>
</feature>
<dbReference type="GO" id="GO:0015562">
    <property type="term" value="F:efflux transmembrane transporter activity"/>
    <property type="evidence" value="ECO:0007669"/>
    <property type="project" value="TreeGrafter"/>
</dbReference>
<evidence type="ECO:0000313" key="5">
    <source>
        <dbReference type="EMBL" id="SCX83732.1"/>
    </source>
</evidence>
<dbReference type="InterPro" id="IPR058792">
    <property type="entry name" value="Beta-barrel_RND_2"/>
</dbReference>
<keyword evidence="2" id="KW-0732">Signal</keyword>
<evidence type="ECO:0000313" key="6">
    <source>
        <dbReference type="Proteomes" id="UP000198870"/>
    </source>
</evidence>
<comment type="similarity">
    <text evidence="1">Belongs to the membrane fusion protein (MFP) (TC 8.A.1) family.</text>
</comment>
<protein>
    <submittedName>
        <fullName evidence="5">RND family efflux transporter, MFP subunit</fullName>
    </submittedName>
</protein>
<dbReference type="NCBIfam" id="TIGR01730">
    <property type="entry name" value="RND_mfp"/>
    <property type="match status" value="1"/>
</dbReference>
<dbReference type="AlphaFoldDB" id="A0A1G5B0Q7"/>
<feature type="signal peptide" evidence="2">
    <location>
        <begin position="1"/>
        <end position="27"/>
    </location>
</feature>
<dbReference type="STRING" id="419481.SAMN05216233_101560"/>
<gene>
    <name evidence="5" type="ORF">SAMN05216233_101560</name>
</gene>
<name>A0A1G5B0Q7_9BACT</name>
<organism evidence="5 6">
    <name type="scientific">Desulfoluna spongiiphila</name>
    <dbReference type="NCBI Taxonomy" id="419481"/>
    <lineage>
        <taxon>Bacteria</taxon>
        <taxon>Pseudomonadati</taxon>
        <taxon>Thermodesulfobacteriota</taxon>
        <taxon>Desulfobacteria</taxon>
        <taxon>Desulfobacterales</taxon>
        <taxon>Desulfolunaceae</taxon>
        <taxon>Desulfoluna</taxon>
    </lineage>
</organism>
<proteinExistence type="inferred from homology"/>
<dbReference type="Gene3D" id="2.40.420.20">
    <property type="match status" value="1"/>
</dbReference>
<evidence type="ECO:0000259" key="4">
    <source>
        <dbReference type="Pfam" id="PF25975"/>
    </source>
</evidence>
<evidence type="ECO:0000256" key="2">
    <source>
        <dbReference type="SAM" id="SignalP"/>
    </source>
</evidence>
<evidence type="ECO:0000259" key="3">
    <source>
        <dbReference type="Pfam" id="PF25954"/>
    </source>
</evidence>
<dbReference type="RefSeq" id="WP_092207967.1">
    <property type="nucleotide sequence ID" value="NZ_FMUX01000001.1"/>
</dbReference>
<dbReference type="Gene3D" id="1.10.287.470">
    <property type="entry name" value="Helix hairpin bin"/>
    <property type="match status" value="1"/>
</dbReference>
<dbReference type="InterPro" id="IPR006143">
    <property type="entry name" value="RND_pump_MFP"/>
</dbReference>
<evidence type="ECO:0000256" key="1">
    <source>
        <dbReference type="ARBA" id="ARBA00009477"/>
    </source>
</evidence>
<dbReference type="Gene3D" id="2.40.30.170">
    <property type="match status" value="1"/>
</dbReference>
<dbReference type="Pfam" id="PF25975">
    <property type="entry name" value="CzcB_C"/>
    <property type="match status" value="1"/>
</dbReference>